<dbReference type="InterPro" id="IPR016181">
    <property type="entry name" value="Acyl_CoA_acyltransferase"/>
</dbReference>
<dbReference type="RefSeq" id="WP_382359916.1">
    <property type="nucleotide sequence ID" value="NZ_JBHTGR010000055.1"/>
</dbReference>
<dbReference type="EMBL" id="JBHTGR010000055">
    <property type="protein sequence ID" value="MFC7747718.1"/>
    <property type="molecule type" value="Genomic_DNA"/>
</dbReference>
<organism evidence="2 3">
    <name type="scientific">Lentibacillus kimchii</name>
    <dbReference type="NCBI Taxonomy" id="1542911"/>
    <lineage>
        <taxon>Bacteria</taxon>
        <taxon>Bacillati</taxon>
        <taxon>Bacillota</taxon>
        <taxon>Bacilli</taxon>
        <taxon>Bacillales</taxon>
        <taxon>Bacillaceae</taxon>
        <taxon>Lentibacillus</taxon>
    </lineage>
</organism>
<dbReference type="Gene3D" id="3.40.630.30">
    <property type="match status" value="1"/>
</dbReference>
<evidence type="ECO:0000313" key="3">
    <source>
        <dbReference type="Proteomes" id="UP001596620"/>
    </source>
</evidence>
<dbReference type="GO" id="GO:0016746">
    <property type="term" value="F:acyltransferase activity"/>
    <property type="evidence" value="ECO:0007669"/>
    <property type="project" value="UniProtKB-KW"/>
</dbReference>
<dbReference type="Proteomes" id="UP001596620">
    <property type="component" value="Unassembled WGS sequence"/>
</dbReference>
<evidence type="ECO:0000259" key="1">
    <source>
        <dbReference type="PROSITE" id="PS51186"/>
    </source>
</evidence>
<sequence length="233" mass="26805">MTLTIRGDYITYLRETPWDKRNFGVNTYEVTDIGKEALEETDAYEGHFTIKVDPLENPEPLLRHGFYYVDTLIEPVCQRDNLQVFEDNHVRITKDYNPSAILAIAEEAFTLGRFHRDFHIPDALADKRYKNWVDDLQQSGKLFALTYDSDTVGFYGFSDNKVLLLGVRKDYRGQGFAKRFTSLSCREHFKAGYEELQTSVSAVNAPSLNLFYTLGFRLRGAVDVYHKLNGAFA</sequence>
<proteinExistence type="predicted"/>
<dbReference type="EC" id="2.3.-.-" evidence="2"/>
<evidence type="ECO:0000313" key="2">
    <source>
        <dbReference type="EMBL" id="MFC7747718.1"/>
    </source>
</evidence>
<dbReference type="PROSITE" id="PS51186">
    <property type="entry name" value="GNAT"/>
    <property type="match status" value="1"/>
</dbReference>
<protein>
    <submittedName>
        <fullName evidence="2">GNAT family N-acetyltransferase</fullName>
        <ecNumber evidence="2">2.3.-.-</ecNumber>
    </submittedName>
</protein>
<accession>A0ABW2V0A4</accession>
<dbReference type="Pfam" id="PF00583">
    <property type="entry name" value="Acetyltransf_1"/>
    <property type="match status" value="1"/>
</dbReference>
<feature type="domain" description="N-acetyltransferase" evidence="1">
    <location>
        <begin position="99"/>
        <end position="233"/>
    </location>
</feature>
<keyword evidence="2" id="KW-0012">Acyltransferase</keyword>
<dbReference type="SUPFAM" id="SSF55729">
    <property type="entry name" value="Acyl-CoA N-acyltransferases (Nat)"/>
    <property type="match status" value="1"/>
</dbReference>
<gene>
    <name evidence="2" type="ORF">ACFQU8_11030</name>
</gene>
<keyword evidence="3" id="KW-1185">Reference proteome</keyword>
<reference evidence="3" key="1">
    <citation type="journal article" date="2019" name="Int. J. Syst. Evol. Microbiol.">
        <title>The Global Catalogue of Microorganisms (GCM) 10K type strain sequencing project: providing services to taxonomists for standard genome sequencing and annotation.</title>
        <authorList>
            <consortium name="The Broad Institute Genomics Platform"/>
            <consortium name="The Broad Institute Genome Sequencing Center for Infectious Disease"/>
            <person name="Wu L."/>
            <person name="Ma J."/>
        </authorList>
    </citation>
    <scope>NUCLEOTIDE SEQUENCE [LARGE SCALE GENOMIC DNA]</scope>
    <source>
        <strain evidence="3">JCM 30234</strain>
    </source>
</reference>
<dbReference type="InterPro" id="IPR000182">
    <property type="entry name" value="GNAT_dom"/>
</dbReference>
<comment type="caution">
    <text evidence="2">The sequence shown here is derived from an EMBL/GenBank/DDBJ whole genome shotgun (WGS) entry which is preliminary data.</text>
</comment>
<keyword evidence="2" id="KW-0808">Transferase</keyword>
<name>A0ABW2V0A4_9BACI</name>